<dbReference type="SUPFAM" id="SSF51604">
    <property type="entry name" value="Enolase C-terminal domain-like"/>
    <property type="match status" value="1"/>
</dbReference>
<dbReference type="InterPro" id="IPR029065">
    <property type="entry name" value="Enolase_C-like"/>
</dbReference>
<accession>A0A3N4PPE8</accession>
<protein>
    <submittedName>
        <fullName evidence="2">L-alanine-DL-glutamate epimerase</fullName>
    </submittedName>
</protein>
<sequence>MAIGAPKISTAAAKPHLIRVSKAAAQFEREPLVRPFGFKGNYLTELWQIATRLTSASGNTATGLATQSVLYGDAELFAAHTEMKGNAMMFALVQKTLDIVKATAFTTPVDLQEKILPRVIAAGKEITGRAQLHYNFILNALVSIDNAAWLLYAAENGYKTFNEMIPAPYRAALGYRNKQIAVLFQVPYSMPVADVVKAVEQGYFIIKIKTGYPGSQEEMLAFDMQRLTEIHHALKDLPASNTAHGRIWYTMDANGRYAEKDTLRKYLSHAKTIGAFDRILLYEEPFREDLTEPVNDLGVRLGADESVHSEKDALQRISQGYSVLVLKGIAKTLSLSMRIAKLAEERKIPCLCADLTVNPVLIDWHKNLAARLAPFPGIGMGLMETNGDMNYKNWAAMKSYHPAAGAPWMEVQQGVFDLGPDFYARSGGILEEVKHYDDLFR</sequence>
<dbReference type="AlphaFoldDB" id="A0A3N4PPE8"/>
<proteinExistence type="predicted"/>
<feature type="domain" description="Enolase C-terminal" evidence="1">
    <location>
        <begin position="194"/>
        <end position="355"/>
    </location>
</feature>
<dbReference type="Pfam" id="PF13378">
    <property type="entry name" value="MR_MLE_C"/>
    <property type="match status" value="1"/>
</dbReference>
<evidence type="ECO:0000313" key="2">
    <source>
        <dbReference type="EMBL" id="RPE10016.1"/>
    </source>
</evidence>
<evidence type="ECO:0000259" key="1">
    <source>
        <dbReference type="Pfam" id="PF13378"/>
    </source>
</evidence>
<gene>
    <name evidence="2" type="ORF">EGT74_21365</name>
</gene>
<dbReference type="InterPro" id="IPR036849">
    <property type="entry name" value="Enolase-like_C_sf"/>
</dbReference>
<organism evidence="2 3">
    <name type="scientific">Chitinophaga lutea</name>
    <dbReference type="NCBI Taxonomy" id="2488634"/>
    <lineage>
        <taxon>Bacteria</taxon>
        <taxon>Pseudomonadati</taxon>
        <taxon>Bacteroidota</taxon>
        <taxon>Chitinophagia</taxon>
        <taxon>Chitinophagales</taxon>
        <taxon>Chitinophagaceae</taxon>
        <taxon>Chitinophaga</taxon>
    </lineage>
</organism>
<evidence type="ECO:0000313" key="3">
    <source>
        <dbReference type="Proteomes" id="UP000278351"/>
    </source>
</evidence>
<dbReference type="Gene3D" id="3.20.20.120">
    <property type="entry name" value="Enolase-like C-terminal domain"/>
    <property type="match status" value="1"/>
</dbReference>
<dbReference type="OrthoDB" id="1099889at2"/>
<dbReference type="Proteomes" id="UP000278351">
    <property type="component" value="Unassembled WGS sequence"/>
</dbReference>
<keyword evidence="3" id="KW-1185">Reference proteome</keyword>
<comment type="caution">
    <text evidence="2">The sequence shown here is derived from an EMBL/GenBank/DDBJ whole genome shotgun (WGS) entry which is preliminary data.</text>
</comment>
<reference evidence="2 3" key="1">
    <citation type="submission" date="2018-11" db="EMBL/GenBank/DDBJ databases">
        <title>Chitinophaga lutea sp.nov., isolate from arsenic contaminated soil.</title>
        <authorList>
            <person name="Zong Y."/>
        </authorList>
    </citation>
    <scope>NUCLEOTIDE SEQUENCE [LARGE SCALE GENOMIC DNA]</scope>
    <source>
        <strain evidence="2 3">ZY74</strain>
    </source>
</reference>
<dbReference type="EMBL" id="RPDH01000002">
    <property type="protein sequence ID" value="RPE10016.1"/>
    <property type="molecule type" value="Genomic_DNA"/>
</dbReference>
<name>A0A3N4PPE8_9BACT</name>